<evidence type="ECO:0000313" key="2">
    <source>
        <dbReference type="Proteomes" id="UP000626697"/>
    </source>
</evidence>
<accession>A0ABR6CRS5</accession>
<protein>
    <recommendedName>
        <fullName evidence="3">DUF2187 domain-containing protein</fullName>
    </recommendedName>
</protein>
<organism evidence="1 2">
    <name type="scientific">Peribacillus huizhouensis</name>
    <dbReference type="NCBI Taxonomy" id="1501239"/>
    <lineage>
        <taxon>Bacteria</taxon>
        <taxon>Bacillati</taxon>
        <taxon>Bacillota</taxon>
        <taxon>Bacilli</taxon>
        <taxon>Bacillales</taxon>
        <taxon>Bacillaceae</taxon>
        <taxon>Peribacillus</taxon>
    </lineage>
</organism>
<dbReference type="RefSeq" id="WP_182503122.1">
    <property type="nucleotide sequence ID" value="NZ_JACJHX010000009.1"/>
</dbReference>
<gene>
    <name evidence="1" type="ORF">HNP81_003021</name>
</gene>
<reference evidence="1 2" key="1">
    <citation type="submission" date="2020-08" db="EMBL/GenBank/DDBJ databases">
        <title>Genomic Encyclopedia of Type Strains, Phase IV (KMG-IV): sequencing the most valuable type-strain genomes for metagenomic binning, comparative biology and taxonomic classification.</title>
        <authorList>
            <person name="Goeker M."/>
        </authorList>
    </citation>
    <scope>NUCLEOTIDE SEQUENCE [LARGE SCALE GENOMIC DNA]</scope>
    <source>
        <strain evidence="1 2">DSM 105481</strain>
    </source>
</reference>
<proteinExistence type="predicted"/>
<name>A0ABR6CRS5_9BACI</name>
<sequence>MSNKNKFQPGEIVNLGETGEEVTIMKFQYVPKMKKYTYVIKEKPSTFYFEEELTKI</sequence>
<evidence type="ECO:0000313" key="1">
    <source>
        <dbReference type="EMBL" id="MBA9027730.1"/>
    </source>
</evidence>
<dbReference type="Proteomes" id="UP000626697">
    <property type="component" value="Unassembled WGS sequence"/>
</dbReference>
<comment type="caution">
    <text evidence="1">The sequence shown here is derived from an EMBL/GenBank/DDBJ whole genome shotgun (WGS) entry which is preliminary data.</text>
</comment>
<evidence type="ECO:0008006" key="3">
    <source>
        <dbReference type="Google" id="ProtNLM"/>
    </source>
</evidence>
<keyword evidence="2" id="KW-1185">Reference proteome</keyword>
<dbReference type="EMBL" id="JACJHX010000009">
    <property type="protein sequence ID" value="MBA9027730.1"/>
    <property type="molecule type" value="Genomic_DNA"/>
</dbReference>